<dbReference type="InterPro" id="IPR000182">
    <property type="entry name" value="GNAT_dom"/>
</dbReference>
<evidence type="ECO:0000259" key="1">
    <source>
        <dbReference type="PROSITE" id="PS51186"/>
    </source>
</evidence>
<dbReference type="PROSITE" id="PS51186">
    <property type="entry name" value="GNAT"/>
    <property type="match status" value="1"/>
</dbReference>
<dbReference type="EMBL" id="JACJSI010000287">
    <property type="protein sequence ID" value="MBD2535515.1"/>
    <property type="molecule type" value="Genomic_DNA"/>
</dbReference>
<comment type="caution">
    <text evidence="2">The sequence shown here is derived from an EMBL/GenBank/DDBJ whole genome shotgun (WGS) entry which is preliminary data.</text>
</comment>
<gene>
    <name evidence="2" type="ORF">H6G97_41445</name>
</gene>
<evidence type="ECO:0000313" key="2">
    <source>
        <dbReference type="EMBL" id="MBD2535515.1"/>
    </source>
</evidence>
<dbReference type="Proteomes" id="UP000623440">
    <property type="component" value="Unassembled WGS sequence"/>
</dbReference>
<dbReference type="SUPFAM" id="SSF55729">
    <property type="entry name" value="Acyl-CoA N-acyltransferases (Nat)"/>
    <property type="match status" value="1"/>
</dbReference>
<evidence type="ECO:0000313" key="3">
    <source>
        <dbReference type="Proteomes" id="UP000623440"/>
    </source>
</evidence>
<dbReference type="RefSeq" id="WP_190946336.1">
    <property type="nucleotide sequence ID" value="NZ_JACJSI010000287.1"/>
</dbReference>
<proteinExistence type="predicted"/>
<feature type="domain" description="N-acetyltransferase" evidence="1">
    <location>
        <begin position="42"/>
        <end position="185"/>
    </location>
</feature>
<reference evidence="2 3" key="1">
    <citation type="journal article" date="2020" name="ISME J.">
        <title>Comparative genomics reveals insights into cyanobacterial evolution and habitat adaptation.</title>
        <authorList>
            <person name="Chen M.Y."/>
            <person name="Teng W.K."/>
            <person name="Zhao L."/>
            <person name="Hu C.X."/>
            <person name="Zhou Y.K."/>
            <person name="Han B.P."/>
            <person name="Song L.R."/>
            <person name="Shu W.S."/>
        </authorList>
    </citation>
    <scope>NUCLEOTIDE SEQUENCE [LARGE SCALE GENOMIC DNA]</scope>
    <source>
        <strain evidence="2 3">FACHB-838</strain>
    </source>
</reference>
<organism evidence="2 3">
    <name type="scientific">Nostoc flagelliforme FACHB-838</name>
    <dbReference type="NCBI Taxonomy" id="2692904"/>
    <lineage>
        <taxon>Bacteria</taxon>
        <taxon>Bacillati</taxon>
        <taxon>Cyanobacteriota</taxon>
        <taxon>Cyanophyceae</taxon>
        <taxon>Nostocales</taxon>
        <taxon>Nostocaceae</taxon>
        <taxon>Nostoc</taxon>
    </lineage>
</organism>
<dbReference type="Gene3D" id="3.40.630.30">
    <property type="match status" value="1"/>
</dbReference>
<keyword evidence="3" id="KW-1185">Reference proteome</keyword>
<name>A0ABR8E4Q2_9NOSO</name>
<protein>
    <submittedName>
        <fullName evidence="2">GNAT family N-acetyltransferase</fullName>
    </submittedName>
</protein>
<dbReference type="Pfam" id="PF00583">
    <property type="entry name" value="Acetyltransf_1"/>
    <property type="match status" value="1"/>
</dbReference>
<dbReference type="InterPro" id="IPR016181">
    <property type="entry name" value="Acyl_CoA_acyltransferase"/>
</dbReference>
<dbReference type="CDD" id="cd04301">
    <property type="entry name" value="NAT_SF"/>
    <property type="match status" value="1"/>
</dbReference>
<accession>A0ABR8E4Q2</accession>
<sequence length="185" mass="21057">MSQQTYFKVPFVWEEPKPLIEVPARLAFKRVEAMGDNSLISVVMRVMASSTDASHQRKISATSPYQEIEKYLNSAKDGFWYQDDWWQFGINQNGDGDIVGFVLPVIFTGCAKDGKEEGTIYDIGVLPEYRGQGFANDLLSQGTRTLQEVGVFRVFCDTWVGNERMISAFKRVGYRQYGEPCERPI</sequence>